<feature type="signal peptide" evidence="1">
    <location>
        <begin position="1"/>
        <end position="18"/>
    </location>
</feature>
<accession>A0A327VTG8</accession>
<dbReference type="OrthoDB" id="634553at2"/>
<dbReference type="AlphaFoldDB" id="A0A327VTG8"/>
<name>A0A327VTG8_9BACT</name>
<proteinExistence type="predicted"/>
<gene>
    <name evidence="2" type="ORF">CLV59_106260</name>
</gene>
<comment type="caution">
    <text evidence="2">The sequence shown here is derived from an EMBL/GenBank/DDBJ whole genome shotgun (WGS) entry which is preliminary data.</text>
</comment>
<dbReference type="Proteomes" id="UP000249819">
    <property type="component" value="Unassembled WGS sequence"/>
</dbReference>
<reference evidence="2 3" key="1">
    <citation type="submission" date="2018-06" db="EMBL/GenBank/DDBJ databases">
        <title>Genomic Encyclopedia of Archaeal and Bacterial Type Strains, Phase II (KMG-II): from individual species to whole genera.</title>
        <authorList>
            <person name="Goeker M."/>
        </authorList>
    </citation>
    <scope>NUCLEOTIDE SEQUENCE [LARGE SCALE GENOMIC DNA]</scope>
    <source>
        <strain evidence="2 3">DSM 29821</strain>
    </source>
</reference>
<protein>
    <submittedName>
        <fullName evidence="2">Uncharacterized protein</fullName>
    </submittedName>
</protein>
<keyword evidence="3" id="KW-1185">Reference proteome</keyword>
<evidence type="ECO:0000313" key="2">
    <source>
        <dbReference type="EMBL" id="RAJ79199.1"/>
    </source>
</evidence>
<feature type="chain" id="PRO_5016386946" evidence="1">
    <location>
        <begin position="19"/>
        <end position="339"/>
    </location>
</feature>
<keyword evidence="1" id="KW-0732">Signal</keyword>
<dbReference type="EMBL" id="QLMA01000006">
    <property type="protein sequence ID" value="RAJ79199.1"/>
    <property type="molecule type" value="Genomic_DNA"/>
</dbReference>
<evidence type="ECO:0000256" key="1">
    <source>
        <dbReference type="SAM" id="SignalP"/>
    </source>
</evidence>
<sequence length="339" mass="40071">MRFRISLLLLFISISALSCKRSQHSSRAFYFWKSTCNEEEHSAMYNYKPDHIYLHYFDVVWDERRQMPIPVSGPDKSGYWYWNRLTSVKPVIYIENRVFEKLSADSCAVFARKVGGKIRTLTRQLSIKGNISEIQFDCDWTLRTKEKYFAFIRAFRANENYSVLSATIRLYPYKYAQKMGVPPVDRGMLMCYNINSISKQEVDNSIVTKEELQKYITGKIVYPLPLDLAFPVFGWYAWFRNNDFQQIVYEDARLTEDTSVFHPAQANNFISKTDTVIDNHYIREGDVLRREYVEPAALQEIISYVTNKIPRHGAIAFYHWDMDNSKKYAHLIQETFDHY</sequence>
<organism evidence="2 3">
    <name type="scientific">Chitinophaga dinghuensis</name>
    <dbReference type="NCBI Taxonomy" id="1539050"/>
    <lineage>
        <taxon>Bacteria</taxon>
        <taxon>Pseudomonadati</taxon>
        <taxon>Bacteroidota</taxon>
        <taxon>Chitinophagia</taxon>
        <taxon>Chitinophagales</taxon>
        <taxon>Chitinophagaceae</taxon>
        <taxon>Chitinophaga</taxon>
    </lineage>
</organism>
<evidence type="ECO:0000313" key="3">
    <source>
        <dbReference type="Proteomes" id="UP000249819"/>
    </source>
</evidence>
<dbReference type="PROSITE" id="PS51257">
    <property type="entry name" value="PROKAR_LIPOPROTEIN"/>
    <property type="match status" value="1"/>
</dbReference>
<dbReference type="RefSeq" id="WP_111593664.1">
    <property type="nucleotide sequence ID" value="NZ_QLMA01000006.1"/>
</dbReference>